<dbReference type="AlphaFoldDB" id="A0A6C0CVB0"/>
<organism evidence="1">
    <name type="scientific">viral metagenome</name>
    <dbReference type="NCBI Taxonomy" id="1070528"/>
    <lineage>
        <taxon>unclassified sequences</taxon>
        <taxon>metagenomes</taxon>
        <taxon>organismal metagenomes</taxon>
    </lineage>
</organism>
<dbReference type="EMBL" id="MN739491">
    <property type="protein sequence ID" value="QHT08163.1"/>
    <property type="molecule type" value="Genomic_DNA"/>
</dbReference>
<reference evidence="1" key="1">
    <citation type="journal article" date="2020" name="Nature">
        <title>Giant virus diversity and host interactions through global metagenomics.</title>
        <authorList>
            <person name="Schulz F."/>
            <person name="Roux S."/>
            <person name="Paez-Espino D."/>
            <person name="Jungbluth S."/>
            <person name="Walsh D.A."/>
            <person name="Denef V.J."/>
            <person name="McMahon K.D."/>
            <person name="Konstantinidis K.T."/>
            <person name="Eloe-Fadrosh E.A."/>
            <person name="Kyrpides N.C."/>
            <person name="Woyke T."/>
        </authorList>
    </citation>
    <scope>NUCLEOTIDE SEQUENCE</scope>
    <source>
        <strain evidence="1">GVMAG-M-3300022752-39</strain>
    </source>
</reference>
<accession>A0A6C0CVB0</accession>
<proteinExistence type="predicted"/>
<sequence>MVFGTGDENLPKAYMFVLPKLVMRVTTIPMTDNKKYINAGVHNSFKVFGKAIFIKYINIKIYKYLKNHILFFIKINKLYRFKVHV</sequence>
<protein>
    <submittedName>
        <fullName evidence="1">Uncharacterized protein</fullName>
    </submittedName>
</protein>
<name>A0A6C0CVB0_9ZZZZ</name>
<evidence type="ECO:0000313" key="1">
    <source>
        <dbReference type="EMBL" id="QHT08163.1"/>
    </source>
</evidence>